<dbReference type="InterPro" id="IPR026045">
    <property type="entry name" value="Ferric-bd"/>
</dbReference>
<dbReference type="Gene3D" id="3.40.190.10">
    <property type="entry name" value="Periplasmic binding protein-like II"/>
    <property type="match status" value="2"/>
</dbReference>
<dbReference type="Pfam" id="PF01547">
    <property type="entry name" value="SBP_bac_1"/>
    <property type="match status" value="1"/>
</dbReference>
<keyword evidence="1" id="KW-0732">Signal</keyword>
<reference evidence="3 4" key="1">
    <citation type="submission" date="2024-04" db="EMBL/GenBank/DDBJ databases">
        <title>A novel species isolated from cricket.</title>
        <authorList>
            <person name="Wang H.-C."/>
        </authorList>
    </citation>
    <scope>NUCLEOTIDE SEQUENCE [LARGE SCALE GENOMIC DNA]</scope>
    <source>
        <strain evidence="3 4">WL0021</strain>
    </source>
</reference>
<dbReference type="SUPFAM" id="SSF53850">
    <property type="entry name" value="Periplasmic binding protein-like II"/>
    <property type="match status" value="1"/>
</dbReference>
<keyword evidence="4" id="KW-1185">Reference proteome</keyword>
<keyword evidence="2" id="KW-0574">Periplasm</keyword>
<dbReference type="InterPro" id="IPR006059">
    <property type="entry name" value="SBP"/>
</dbReference>
<name>A0ABV0BL57_9HYPH</name>
<dbReference type="RefSeq" id="WP_346336236.1">
    <property type="nucleotide sequence ID" value="NZ_JBBYXI010000001.1"/>
</dbReference>
<gene>
    <name evidence="3" type="ORF">WJT86_04260</name>
</gene>
<evidence type="ECO:0000256" key="1">
    <source>
        <dbReference type="ARBA" id="ARBA00022729"/>
    </source>
</evidence>
<dbReference type="PANTHER" id="PTHR30006:SF2">
    <property type="entry name" value="ABC TRANSPORTER SUBSTRATE-BINDING PROTEIN"/>
    <property type="match status" value="1"/>
</dbReference>
<dbReference type="PIRSF" id="PIRSF002825">
    <property type="entry name" value="CfbpA"/>
    <property type="match status" value="1"/>
</dbReference>
<dbReference type="CDD" id="cd13544">
    <property type="entry name" value="PBP2_Fbp_like_1"/>
    <property type="match status" value="1"/>
</dbReference>
<protein>
    <submittedName>
        <fullName evidence="3">ABC transporter substrate-binding protein</fullName>
    </submittedName>
</protein>
<dbReference type="PANTHER" id="PTHR30006">
    <property type="entry name" value="THIAMINE-BINDING PERIPLASMIC PROTEIN-RELATED"/>
    <property type="match status" value="1"/>
</dbReference>
<organism evidence="3 4">
    <name type="scientific">Hohaiivirga grylli</name>
    <dbReference type="NCBI Taxonomy" id="3133970"/>
    <lineage>
        <taxon>Bacteria</taxon>
        <taxon>Pseudomonadati</taxon>
        <taxon>Pseudomonadota</taxon>
        <taxon>Alphaproteobacteria</taxon>
        <taxon>Hyphomicrobiales</taxon>
        <taxon>Methylobacteriaceae</taxon>
        <taxon>Hohaiivirga</taxon>
    </lineage>
</organism>
<comment type="caution">
    <text evidence="3">The sequence shown here is derived from an EMBL/GenBank/DDBJ whole genome shotgun (WGS) entry which is preliminary data.</text>
</comment>
<dbReference type="EMBL" id="JBBYXI010000001">
    <property type="protein sequence ID" value="MEN3930275.1"/>
    <property type="molecule type" value="Genomic_DNA"/>
</dbReference>
<evidence type="ECO:0000313" key="3">
    <source>
        <dbReference type="EMBL" id="MEN3930275.1"/>
    </source>
</evidence>
<accession>A0ABV0BL57</accession>
<evidence type="ECO:0000256" key="2">
    <source>
        <dbReference type="ARBA" id="ARBA00022764"/>
    </source>
</evidence>
<evidence type="ECO:0000313" key="4">
    <source>
        <dbReference type="Proteomes" id="UP001418637"/>
    </source>
</evidence>
<dbReference type="Proteomes" id="UP001418637">
    <property type="component" value="Unassembled WGS sequence"/>
</dbReference>
<sequence>MLVLFSNSKILKLICTKLFLGLLFCLYTLSSTQASETLNIYSTMPEKYSSKVFEAFTKQTGIKTQVIRLSAGEALARIEAESRNPQADILFGGPDEIFEVAAAQDLLTNLPPAGDGIPERYRSRNEKWHSWGLMPLVFMANTNFLEKNGLKAPKSWQDLLNPAYANSLQMADARTSGTATERIYALAALYGETGAFAYQKQLHKNIQLYTKSGQGGAIPIATGQAAAGIFYLPDALDTQQQGYPVIVTYPEEGTTYGITGVAILKGTRKSDTALKLVNWLESAEFANVLIINKINYLPLHRDAHITEPMLDISKVKLIDTDMEWRKNKRQEFIQRWISDIIQ</sequence>
<proteinExistence type="predicted"/>